<feature type="transmembrane region" description="Helical" evidence="5">
    <location>
        <begin position="159"/>
        <end position="177"/>
    </location>
</feature>
<dbReference type="GO" id="GO:0005886">
    <property type="term" value="C:plasma membrane"/>
    <property type="evidence" value="ECO:0007669"/>
    <property type="project" value="TreeGrafter"/>
</dbReference>
<evidence type="ECO:0000256" key="5">
    <source>
        <dbReference type="SAM" id="Phobius"/>
    </source>
</evidence>
<comment type="caution">
    <text evidence="6">The sequence shown here is derived from an EMBL/GenBank/DDBJ whole genome shotgun (WGS) entry which is preliminary data.</text>
</comment>
<evidence type="ECO:0000256" key="2">
    <source>
        <dbReference type="ARBA" id="ARBA00022692"/>
    </source>
</evidence>
<dbReference type="GO" id="GO:0005384">
    <property type="term" value="F:manganese ion transmembrane transporter activity"/>
    <property type="evidence" value="ECO:0007669"/>
    <property type="project" value="TreeGrafter"/>
</dbReference>
<gene>
    <name evidence="6" type="ORF">GCM10007359_07130</name>
</gene>
<keyword evidence="7" id="KW-1185">Reference proteome</keyword>
<protein>
    <recommendedName>
        <fullName evidence="8">Divalent metal cation transporter</fullName>
    </recommendedName>
</protein>
<keyword evidence="2 5" id="KW-0812">Transmembrane</keyword>
<reference evidence="6 7" key="1">
    <citation type="journal article" date="2014" name="Int. J. Syst. Evol. Microbiol.">
        <title>Complete genome sequence of Corynebacterium casei LMG S-19264T (=DSM 44701T), isolated from a smear-ripened cheese.</title>
        <authorList>
            <consortium name="US DOE Joint Genome Institute (JGI-PGF)"/>
            <person name="Walter F."/>
            <person name="Albersmeier A."/>
            <person name="Kalinowski J."/>
            <person name="Ruckert C."/>
        </authorList>
    </citation>
    <scope>NUCLEOTIDE SEQUENCE [LARGE SCALE GENOMIC DNA]</scope>
    <source>
        <strain evidence="6 7">CCM 8669</strain>
    </source>
</reference>
<feature type="transmembrane region" description="Helical" evidence="5">
    <location>
        <begin position="291"/>
        <end position="312"/>
    </location>
</feature>
<dbReference type="AlphaFoldDB" id="A0A917IPF5"/>
<feature type="transmembrane region" description="Helical" evidence="5">
    <location>
        <begin position="49"/>
        <end position="71"/>
    </location>
</feature>
<dbReference type="EMBL" id="BMDC01000001">
    <property type="protein sequence ID" value="GGH59691.1"/>
    <property type="molecule type" value="Genomic_DNA"/>
</dbReference>
<sequence>MAEHNPTPASVSAHTEKKKQGQRSVLLGALFLMATSAIGPGFITQTGQFTYTLGVSFAFAILVSILIDIAVQLNVWRVIGVSGMKAQELSNRVLPGLGILLSVLVALGGFVFNVGNVAGGGLGLNSMLGLDATTGGIITAVLAILVFLSKKAGAALDKIVVVLGVVMIVATAYVAIVSNPPVGDAVKNMVIPEQIDFTIITTLVGGTVGGYITYAGAHRMIDAGISGPEYVKDIAASSVTGIIVTGVMRFLLFLAILGVVVTGVALDTESSIAGQAFGIAAGDIGTRIFGLILWGAAISSVIGAAYTSVSFLTTAKTSVGVKNALTVGFIAISTLVFAFAGKAPATLLIVAGAVNGLILPVGFAVLLIVATFKRASLLQGYKYPAWLLVIGWLCWLLTIYLGVNSLSGIAALWNG</sequence>
<feature type="transmembrane region" description="Helical" evidence="5">
    <location>
        <begin position="324"/>
        <end position="341"/>
    </location>
</feature>
<feature type="transmembrane region" description="Helical" evidence="5">
    <location>
        <begin position="347"/>
        <end position="372"/>
    </location>
</feature>
<name>A0A917IPF5_9MICC</name>
<dbReference type="RefSeq" id="WP_229723046.1">
    <property type="nucleotide sequence ID" value="NZ_BMDC01000001.1"/>
</dbReference>
<evidence type="ECO:0000313" key="7">
    <source>
        <dbReference type="Proteomes" id="UP000600171"/>
    </source>
</evidence>
<feature type="transmembrane region" description="Helical" evidence="5">
    <location>
        <begin position="197"/>
        <end position="217"/>
    </location>
</feature>
<dbReference type="Proteomes" id="UP000600171">
    <property type="component" value="Unassembled WGS sequence"/>
</dbReference>
<feature type="transmembrane region" description="Helical" evidence="5">
    <location>
        <begin position="238"/>
        <end position="261"/>
    </location>
</feature>
<evidence type="ECO:0000256" key="3">
    <source>
        <dbReference type="ARBA" id="ARBA00022989"/>
    </source>
</evidence>
<accession>A0A917IPF5</accession>
<comment type="subcellular location">
    <subcellularLocation>
        <location evidence="1">Membrane</location>
        <topology evidence="1">Multi-pass membrane protein</topology>
    </subcellularLocation>
</comment>
<evidence type="ECO:0000256" key="4">
    <source>
        <dbReference type="ARBA" id="ARBA00023136"/>
    </source>
</evidence>
<keyword evidence="3 5" id="KW-1133">Transmembrane helix</keyword>
<dbReference type="InterPro" id="IPR001046">
    <property type="entry name" value="NRAMP_fam"/>
</dbReference>
<dbReference type="Pfam" id="PF01566">
    <property type="entry name" value="Nramp"/>
    <property type="match status" value="1"/>
</dbReference>
<evidence type="ECO:0000313" key="6">
    <source>
        <dbReference type="EMBL" id="GGH59691.1"/>
    </source>
</evidence>
<feature type="transmembrane region" description="Helical" evidence="5">
    <location>
        <begin position="127"/>
        <end position="147"/>
    </location>
</feature>
<keyword evidence="4 5" id="KW-0472">Membrane</keyword>
<dbReference type="PANTHER" id="PTHR11706">
    <property type="entry name" value="SOLUTE CARRIER PROTEIN FAMILY 11 MEMBER"/>
    <property type="match status" value="1"/>
</dbReference>
<organism evidence="6 7">
    <name type="scientific">Rothia aerolata</name>
    <dbReference type="NCBI Taxonomy" id="1812262"/>
    <lineage>
        <taxon>Bacteria</taxon>
        <taxon>Bacillati</taxon>
        <taxon>Actinomycetota</taxon>
        <taxon>Actinomycetes</taxon>
        <taxon>Micrococcales</taxon>
        <taxon>Micrococcaceae</taxon>
        <taxon>Rothia</taxon>
    </lineage>
</organism>
<dbReference type="GO" id="GO:0015086">
    <property type="term" value="F:cadmium ion transmembrane transporter activity"/>
    <property type="evidence" value="ECO:0007669"/>
    <property type="project" value="TreeGrafter"/>
</dbReference>
<evidence type="ECO:0008006" key="8">
    <source>
        <dbReference type="Google" id="ProtNLM"/>
    </source>
</evidence>
<dbReference type="PANTHER" id="PTHR11706:SF2">
    <property type="entry name" value="TRANSPORTER PROTEIN"/>
    <property type="match status" value="1"/>
</dbReference>
<proteinExistence type="predicted"/>
<feature type="transmembrane region" description="Helical" evidence="5">
    <location>
        <begin position="92"/>
        <end position="115"/>
    </location>
</feature>
<feature type="transmembrane region" description="Helical" evidence="5">
    <location>
        <begin position="384"/>
        <end position="403"/>
    </location>
</feature>
<feature type="transmembrane region" description="Helical" evidence="5">
    <location>
        <begin position="25"/>
        <end position="43"/>
    </location>
</feature>
<dbReference type="GO" id="GO:0034755">
    <property type="term" value="P:iron ion transmembrane transport"/>
    <property type="evidence" value="ECO:0007669"/>
    <property type="project" value="TreeGrafter"/>
</dbReference>
<evidence type="ECO:0000256" key="1">
    <source>
        <dbReference type="ARBA" id="ARBA00004141"/>
    </source>
</evidence>